<keyword evidence="1" id="KW-0472">Membrane</keyword>
<feature type="transmembrane region" description="Helical" evidence="1">
    <location>
        <begin position="9"/>
        <end position="30"/>
    </location>
</feature>
<gene>
    <name evidence="2" type="ORF">BUALT_Bualt17G0082200</name>
</gene>
<evidence type="ECO:0000256" key="1">
    <source>
        <dbReference type="SAM" id="Phobius"/>
    </source>
</evidence>
<organism evidence="2 3">
    <name type="scientific">Buddleja alternifolia</name>
    <dbReference type="NCBI Taxonomy" id="168488"/>
    <lineage>
        <taxon>Eukaryota</taxon>
        <taxon>Viridiplantae</taxon>
        <taxon>Streptophyta</taxon>
        <taxon>Embryophyta</taxon>
        <taxon>Tracheophyta</taxon>
        <taxon>Spermatophyta</taxon>
        <taxon>Magnoliopsida</taxon>
        <taxon>eudicotyledons</taxon>
        <taxon>Gunneridae</taxon>
        <taxon>Pentapetalae</taxon>
        <taxon>asterids</taxon>
        <taxon>lamiids</taxon>
        <taxon>Lamiales</taxon>
        <taxon>Scrophulariaceae</taxon>
        <taxon>Buddlejeae</taxon>
        <taxon>Buddleja</taxon>
    </lineage>
</organism>
<name>A0AAV6W8Q0_9LAMI</name>
<sequence>MAKFYEEQFWLVTSILNSVLGLHLIFKYFFSSWLPLVPIILPIAIDLCFRLPVLASPYRHERYFKTKPMVMQSICMEILIISLSESMFNNIGNKWVVLFAWLSYCVTVLWVTFRRPCNIPQVLPLSYQPFLGGFVLLILWYGNDGLGHMCQVLVGGHMLEQTSQLFIYHLYMEADRVMENVEYCELLLQDIKRGAIVATQMLDDLFLARGM</sequence>
<evidence type="ECO:0000313" key="3">
    <source>
        <dbReference type="Proteomes" id="UP000826271"/>
    </source>
</evidence>
<feature type="transmembrane region" description="Helical" evidence="1">
    <location>
        <begin position="125"/>
        <end position="142"/>
    </location>
</feature>
<accession>A0AAV6W8Q0</accession>
<protein>
    <submittedName>
        <fullName evidence="2">Uncharacterized protein</fullName>
    </submittedName>
</protein>
<reference evidence="2" key="1">
    <citation type="submission" date="2019-10" db="EMBL/GenBank/DDBJ databases">
        <authorList>
            <person name="Zhang R."/>
            <person name="Pan Y."/>
            <person name="Wang J."/>
            <person name="Ma R."/>
            <person name="Yu S."/>
        </authorList>
    </citation>
    <scope>NUCLEOTIDE SEQUENCE</scope>
    <source>
        <strain evidence="2">LA-IB0</strain>
        <tissue evidence="2">Leaf</tissue>
    </source>
</reference>
<feature type="transmembrane region" description="Helical" evidence="1">
    <location>
        <begin position="36"/>
        <end position="58"/>
    </location>
</feature>
<evidence type="ECO:0000313" key="2">
    <source>
        <dbReference type="EMBL" id="KAG8366459.1"/>
    </source>
</evidence>
<dbReference type="Proteomes" id="UP000826271">
    <property type="component" value="Unassembled WGS sequence"/>
</dbReference>
<comment type="caution">
    <text evidence="2">The sequence shown here is derived from an EMBL/GenBank/DDBJ whole genome shotgun (WGS) entry which is preliminary data.</text>
</comment>
<dbReference type="AlphaFoldDB" id="A0AAV6W8Q0"/>
<dbReference type="EMBL" id="WHWC01000017">
    <property type="protein sequence ID" value="KAG8366459.1"/>
    <property type="molecule type" value="Genomic_DNA"/>
</dbReference>
<keyword evidence="1" id="KW-1133">Transmembrane helix</keyword>
<keyword evidence="1" id="KW-0812">Transmembrane</keyword>
<keyword evidence="3" id="KW-1185">Reference proteome</keyword>
<feature type="transmembrane region" description="Helical" evidence="1">
    <location>
        <begin position="95"/>
        <end position="113"/>
    </location>
</feature>
<proteinExistence type="predicted"/>